<protein>
    <submittedName>
        <fullName evidence="2">Uncharacterized protein</fullName>
    </submittedName>
</protein>
<keyword evidence="1" id="KW-0472">Membrane</keyword>
<feature type="transmembrane region" description="Helical" evidence="1">
    <location>
        <begin position="84"/>
        <end position="106"/>
    </location>
</feature>
<sequence>MKTQSSLRFFANSVVRVTVLRTMLKLKWLLLFVILLVYVYAEDKYCPGKENNKGTNCGSSFMLTYDCCGFKDGDCCYTAKKWVFAAWGILFIVSIVTCILGCICGIH</sequence>
<keyword evidence="1" id="KW-0812">Transmembrane</keyword>
<dbReference type="AlphaFoldDB" id="A0A8R1E2R9"/>
<accession>A0A8R1E2R9</accession>
<reference evidence="2" key="2">
    <citation type="submission" date="2022-06" db="UniProtKB">
        <authorList>
            <consortium name="EnsemblMetazoa"/>
        </authorList>
    </citation>
    <scope>IDENTIFICATION</scope>
    <source>
        <strain evidence="2">DF5081</strain>
    </source>
</reference>
<keyword evidence="3" id="KW-1185">Reference proteome</keyword>
<reference evidence="3" key="1">
    <citation type="submission" date="2010-08" db="EMBL/GenBank/DDBJ databases">
        <authorList>
            <consortium name="Caenorhabditis japonica Sequencing Consortium"/>
            <person name="Wilson R.K."/>
        </authorList>
    </citation>
    <scope>NUCLEOTIDE SEQUENCE [LARGE SCALE GENOMIC DNA]</scope>
    <source>
        <strain evidence="3">DF5081</strain>
    </source>
</reference>
<dbReference type="InterPro" id="IPR022559">
    <property type="entry name" value="SUP-1-like"/>
</dbReference>
<dbReference type="Proteomes" id="UP000005237">
    <property type="component" value="Unassembled WGS sequence"/>
</dbReference>
<evidence type="ECO:0000313" key="3">
    <source>
        <dbReference type="Proteomes" id="UP000005237"/>
    </source>
</evidence>
<organism evidence="2 3">
    <name type="scientific">Caenorhabditis japonica</name>
    <dbReference type="NCBI Taxonomy" id="281687"/>
    <lineage>
        <taxon>Eukaryota</taxon>
        <taxon>Metazoa</taxon>
        <taxon>Ecdysozoa</taxon>
        <taxon>Nematoda</taxon>
        <taxon>Chromadorea</taxon>
        <taxon>Rhabditida</taxon>
        <taxon>Rhabditina</taxon>
        <taxon>Rhabditomorpha</taxon>
        <taxon>Rhabditoidea</taxon>
        <taxon>Rhabditidae</taxon>
        <taxon>Peloderinae</taxon>
        <taxon>Caenorhabditis</taxon>
    </lineage>
</organism>
<dbReference type="Pfam" id="PF10853">
    <property type="entry name" value="DUF2650"/>
    <property type="match status" value="1"/>
</dbReference>
<proteinExistence type="predicted"/>
<keyword evidence="1" id="KW-1133">Transmembrane helix</keyword>
<name>A0A8R1E2R9_CAEJA</name>
<evidence type="ECO:0000313" key="2">
    <source>
        <dbReference type="EnsemblMetazoa" id="CJA18133b.1"/>
    </source>
</evidence>
<evidence type="ECO:0000256" key="1">
    <source>
        <dbReference type="SAM" id="Phobius"/>
    </source>
</evidence>
<dbReference type="EnsemblMetazoa" id="CJA18133b.1">
    <property type="protein sequence ID" value="CJA18133b.1"/>
    <property type="gene ID" value="WBGene00137337"/>
</dbReference>